<accession>E1IEA9</accession>
<dbReference type="InterPro" id="IPR004896">
    <property type="entry name" value="PucC-rel"/>
</dbReference>
<evidence type="ECO:0000256" key="5">
    <source>
        <dbReference type="ARBA" id="ARBA00023136"/>
    </source>
</evidence>
<evidence type="ECO:0000256" key="3">
    <source>
        <dbReference type="ARBA" id="ARBA00022692"/>
    </source>
</evidence>
<dbReference type="Pfam" id="PF03209">
    <property type="entry name" value="PUCC"/>
    <property type="match status" value="1"/>
</dbReference>
<feature type="transmembrane region" description="Helical" evidence="6">
    <location>
        <begin position="46"/>
        <end position="66"/>
    </location>
</feature>
<dbReference type="HOGENOM" id="CLU_030017_1_0_0"/>
<dbReference type="eggNOG" id="COG2814">
    <property type="taxonomic scope" value="Bacteria"/>
</dbReference>
<feature type="transmembrane region" description="Helical" evidence="6">
    <location>
        <begin position="304"/>
        <end position="324"/>
    </location>
</feature>
<dbReference type="EMBL" id="ADVR01000052">
    <property type="protein sequence ID" value="EFO80435.1"/>
    <property type="molecule type" value="Genomic_DNA"/>
</dbReference>
<name>E1IEA9_9CHLR</name>
<feature type="transmembrane region" description="Helical" evidence="6">
    <location>
        <begin position="237"/>
        <end position="255"/>
    </location>
</feature>
<proteinExistence type="inferred from homology"/>
<dbReference type="Gene3D" id="1.20.1250.20">
    <property type="entry name" value="MFS general substrate transporter like domains"/>
    <property type="match status" value="1"/>
</dbReference>
<feature type="transmembrane region" description="Helical" evidence="6">
    <location>
        <begin position="275"/>
        <end position="292"/>
    </location>
</feature>
<sequence>MATQPERLKMGRTLKIGSFHVGSAFSDILLSAVWNRILISNLGLPAGPVAILAALRYLLAPLSIWAGDRSDRHPIFGKYRLPYIWGGRAMMALGLLLIPPSTLFLAEDPSSVMGWGLATLCFVVCGAGTLISGSPFLALLRDSAPPSKRGQALSIAQIMLLFAFSMAPALYGALIKNYDQASLWRAVLIGVGLAIPFWFFSLWGEDHHDPQANPQEEQIPLRTIMGMIWGDPRARTFFVFLSLAMISVFAQDALLEPFGGDVFGLDVGATTRWNAFWGLAVLVSMVGGTIITRKRAPHEQVGTTLIGLGATMVAMVLLGVVAILKIQAAMIPTIIIFGLGFGIQTVGTISLLMAMTSDRHAGAYLGFWSLAQLVFRGVGMGLGGVIRDMVLAATNSHTIAYGSVFLLEAVGLAGCIMLLMRIDVVGFARGAMPSTHDRIAALAD</sequence>
<feature type="transmembrane region" description="Helical" evidence="6">
    <location>
        <begin position="152"/>
        <end position="171"/>
    </location>
</feature>
<feature type="transmembrane region" description="Helical" evidence="6">
    <location>
        <begin position="183"/>
        <end position="203"/>
    </location>
</feature>
<dbReference type="GO" id="GO:0016020">
    <property type="term" value="C:membrane"/>
    <property type="evidence" value="ECO:0007669"/>
    <property type="project" value="UniProtKB-SubCell"/>
</dbReference>
<evidence type="ECO:0000256" key="2">
    <source>
        <dbReference type="ARBA" id="ARBA00008412"/>
    </source>
</evidence>
<evidence type="ECO:0000313" key="7">
    <source>
        <dbReference type="EMBL" id="EFO80435.1"/>
    </source>
</evidence>
<comment type="similarity">
    <text evidence="2">Belongs to the PucC family.</text>
</comment>
<keyword evidence="3 6" id="KW-0812">Transmembrane</keyword>
<feature type="transmembrane region" description="Helical" evidence="6">
    <location>
        <begin position="112"/>
        <end position="140"/>
    </location>
</feature>
<comment type="caution">
    <text evidence="7">The sequence shown here is derived from an EMBL/GenBank/DDBJ whole genome shotgun (WGS) entry which is preliminary data.</text>
</comment>
<dbReference type="Proteomes" id="UP000054010">
    <property type="component" value="Unassembled WGS sequence"/>
</dbReference>
<evidence type="ECO:0000256" key="6">
    <source>
        <dbReference type="SAM" id="Phobius"/>
    </source>
</evidence>
<keyword evidence="8" id="KW-1185">Reference proteome</keyword>
<reference evidence="7 8" key="1">
    <citation type="journal article" date="2011" name="J. Bacteriol.">
        <title>Draft genome sequence of the anoxygenic filamentous phototrophic bacterium Oscillochloris trichoides subsp. DG-6.</title>
        <authorList>
            <person name="Kuznetsov B.B."/>
            <person name="Ivanovsky R.N."/>
            <person name="Keppen O.I."/>
            <person name="Sukhacheva M.V."/>
            <person name="Bumazhkin B.K."/>
            <person name="Patutina E.O."/>
            <person name="Beletsky A.V."/>
            <person name="Mardanov A.V."/>
            <person name="Baslerov R.V."/>
            <person name="Panteleeva A.N."/>
            <person name="Kolganova T.V."/>
            <person name="Ravin N.V."/>
            <person name="Skryabin K.G."/>
        </authorList>
    </citation>
    <scope>NUCLEOTIDE SEQUENCE [LARGE SCALE GENOMIC DNA]</scope>
    <source>
        <strain evidence="7 8">DG-6</strain>
    </source>
</reference>
<dbReference type="CDD" id="cd06176">
    <property type="entry name" value="MFS_BCD_PucC-like"/>
    <property type="match status" value="1"/>
</dbReference>
<feature type="transmembrane region" description="Helical" evidence="6">
    <location>
        <begin position="365"/>
        <end position="386"/>
    </location>
</feature>
<evidence type="ECO:0000256" key="4">
    <source>
        <dbReference type="ARBA" id="ARBA00022989"/>
    </source>
</evidence>
<dbReference type="OrthoDB" id="144773at2"/>
<dbReference type="AlphaFoldDB" id="E1IEA9"/>
<protein>
    <submittedName>
        <fullName evidence="7">PUCC protein</fullName>
    </submittedName>
</protein>
<keyword evidence="4 6" id="KW-1133">Transmembrane helix</keyword>
<keyword evidence="5 6" id="KW-0472">Membrane</keyword>
<evidence type="ECO:0000256" key="1">
    <source>
        <dbReference type="ARBA" id="ARBA00004141"/>
    </source>
</evidence>
<feature type="transmembrane region" description="Helical" evidence="6">
    <location>
        <begin position="330"/>
        <end position="353"/>
    </location>
</feature>
<dbReference type="InterPro" id="IPR026036">
    <property type="entry name" value="PucC"/>
</dbReference>
<dbReference type="PANTHER" id="PTHR23538:SF1">
    <property type="entry name" value="44.5 KD BACTERIOCHLOROPHYLL SYNTHASE SUBUNIT"/>
    <property type="match status" value="1"/>
</dbReference>
<dbReference type="InterPro" id="IPR036259">
    <property type="entry name" value="MFS_trans_sf"/>
</dbReference>
<dbReference type="SUPFAM" id="SSF103473">
    <property type="entry name" value="MFS general substrate transporter"/>
    <property type="match status" value="1"/>
</dbReference>
<organism evidence="7 8">
    <name type="scientific">Oscillochloris trichoides DG-6</name>
    <dbReference type="NCBI Taxonomy" id="765420"/>
    <lineage>
        <taxon>Bacteria</taxon>
        <taxon>Bacillati</taxon>
        <taxon>Chloroflexota</taxon>
        <taxon>Chloroflexia</taxon>
        <taxon>Chloroflexales</taxon>
        <taxon>Chloroflexineae</taxon>
        <taxon>Oscillochloridaceae</taxon>
        <taxon>Oscillochloris</taxon>
    </lineage>
</organism>
<evidence type="ECO:0000313" key="8">
    <source>
        <dbReference type="Proteomes" id="UP000054010"/>
    </source>
</evidence>
<dbReference type="PANTHER" id="PTHR23538">
    <property type="entry name" value="44.5 KD BACTERIOCHLOROPHYLL SYNTHASE SUBUNIT"/>
    <property type="match status" value="1"/>
</dbReference>
<gene>
    <name evidence="7" type="ORF">OSCT_1660</name>
</gene>
<feature type="transmembrane region" description="Helical" evidence="6">
    <location>
        <begin position="87"/>
        <end position="106"/>
    </location>
</feature>
<comment type="subcellular location">
    <subcellularLocation>
        <location evidence="1">Membrane</location>
        <topology evidence="1">Multi-pass membrane protein</topology>
    </subcellularLocation>
</comment>
<dbReference type="STRING" id="765420.OSCT_1660"/>
<feature type="transmembrane region" description="Helical" evidence="6">
    <location>
        <begin position="398"/>
        <end position="419"/>
    </location>
</feature>